<dbReference type="InterPro" id="IPR015257">
    <property type="entry name" value="Maf1"/>
</dbReference>
<evidence type="ECO:0000313" key="4">
    <source>
        <dbReference type="Proteomes" id="UP000095280"/>
    </source>
</evidence>
<evidence type="ECO:0000256" key="2">
    <source>
        <dbReference type="ARBA" id="ARBA00020829"/>
    </source>
</evidence>
<feature type="compositionally biased region" description="Low complexity" evidence="3">
    <location>
        <begin position="91"/>
        <end position="110"/>
    </location>
</feature>
<dbReference type="Proteomes" id="UP000095280">
    <property type="component" value="Unplaced"/>
</dbReference>
<dbReference type="PANTHER" id="PTHR22504">
    <property type="entry name" value="REPRESSOR OF RNA POLYMERASE III TRANSCRIPTION MAF1"/>
    <property type="match status" value="1"/>
</dbReference>
<proteinExistence type="inferred from homology"/>
<reference evidence="5" key="1">
    <citation type="submission" date="2016-11" db="UniProtKB">
        <authorList>
            <consortium name="WormBaseParasite"/>
        </authorList>
    </citation>
    <scope>IDENTIFICATION</scope>
</reference>
<dbReference type="PANTHER" id="PTHR22504:SF0">
    <property type="entry name" value="REPRESSOR OF RNA POLYMERASE III TRANSCRIPTION MAF1 HOMOLOG"/>
    <property type="match status" value="1"/>
</dbReference>
<protein>
    <recommendedName>
        <fullName evidence="2">Repressor of RNA polymerase III transcription MAF1 homolog</fullName>
    </recommendedName>
</protein>
<dbReference type="AlphaFoldDB" id="A0A1I8IP35"/>
<comment type="similarity">
    <text evidence="1">Belongs to the MAF1 family.</text>
</comment>
<organism evidence="4 5">
    <name type="scientific">Macrostomum lignano</name>
    <dbReference type="NCBI Taxonomy" id="282301"/>
    <lineage>
        <taxon>Eukaryota</taxon>
        <taxon>Metazoa</taxon>
        <taxon>Spiralia</taxon>
        <taxon>Lophotrochozoa</taxon>
        <taxon>Platyhelminthes</taxon>
        <taxon>Rhabditophora</taxon>
        <taxon>Macrostomorpha</taxon>
        <taxon>Macrostomida</taxon>
        <taxon>Macrostomidae</taxon>
        <taxon>Macrostomum</taxon>
    </lineage>
</organism>
<dbReference type="WBParaSite" id="maker-uti_cns_0014601-snap-gene-0.2-mRNA-1">
    <property type="protein sequence ID" value="maker-uti_cns_0014601-snap-gene-0.2-mRNA-1"/>
    <property type="gene ID" value="maker-uti_cns_0014601-snap-gene-0.2"/>
</dbReference>
<evidence type="ECO:0000256" key="1">
    <source>
        <dbReference type="ARBA" id="ARBA00006231"/>
    </source>
</evidence>
<evidence type="ECO:0000313" key="5">
    <source>
        <dbReference type="WBParaSite" id="maker-uti_cns_0014601-snap-gene-0.2-mRNA-1"/>
    </source>
</evidence>
<dbReference type="Gene3D" id="3.40.1000.50">
    <property type="entry name" value="Repressor of RNA polymerase III transcription Maf1"/>
    <property type="match status" value="1"/>
</dbReference>
<dbReference type="GO" id="GO:0005634">
    <property type="term" value="C:nucleus"/>
    <property type="evidence" value="ECO:0007669"/>
    <property type="project" value="TreeGrafter"/>
</dbReference>
<keyword evidence="4" id="KW-1185">Reference proteome</keyword>
<feature type="compositionally biased region" description="Polar residues" evidence="3">
    <location>
        <begin position="112"/>
        <end position="121"/>
    </location>
</feature>
<accession>A0A1I8IP35</accession>
<dbReference type="GO" id="GO:0000994">
    <property type="term" value="F:RNA polymerase III core binding"/>
    <property type="evidence" value="ECO:0007669"/>
    <property type="project" value="TreeGrafter"/>
</dbReference>
<dbReference type="Pfam" id="PF09174">
    <property type="entry name" value="Maf1"/>
    <property type="match status" value="1"/>
</dbReference>
<feature type="region of interest" description="Disordered" evidence="3">
    <location>
        <begin position="84"/>
        <end position="133"/>
    </location>
</feature>
<dbReference type="InterPro" id="IPR038564">
    <property type="entry name" value="Maf1_sf"/>
</dbReference>
<dbReference type="GO" id="GO:0016480">
    <property type="term" value="P:negative regulation of transcription by RNA polymerase III"/>
    <property type="evidence" value="ECO:0007669"/>
    <property type="project" value="InterPro"/>
</dbReference>
<sequence length="316" mass="34981">MACSPAEYMTSVSFKRVDDLVNNSNEKMQFSNCIVAMKLLDTPKFDPFLGAIRQAACDYELDFRLENYSCKMISTDKRQFKKFTAERQSASPGGRLPQLQLLSPPQSEQGGSYFQTSWHSSQSEEDGETSGCGGPAAGISHKTLFYLISTLNSSFFDYDFTCCDSEEFSRESLLERVQADVDDRLGRCVPSYAGFRAAFWHTLDDEISLSDCDIYSYNPDNVSDPYCSGGVLWSFNYMFFNKKLKRIVFLSCCARAIMNGGGGGRPGAFDEAYFDYDDDGDFSGLPAAVCVPPRDDLQDFGGDFVSTAAAAAAFRG</sequence>
<evidence type="ECO:0000256" key="3">
    <source>
        <dbReference type="SAM" id="MobiDB-lite"/>
    </source>
</evidence>
<name>A0A1I8IP35_9PLAT</name>